<dbReference type="InterPro" id="IPR036866">
    <property type="entry name" value="RibonucZ/Hydroxyglut_hydro"/>
</dbReference>
<dbReference type="SUPFAM" id="SSF56281">
    <property type="entry name" value="Metallo-hydrolase/oxidoreductase"/>
    <property type="match status" value="1"/>
</dbReference>
<reference evidence="2" key="1">
    <citation type="submission" date="2019-09" db="EMBL/GenBank/DDBJ databases">
        <title>In-depth cultivation of the pig gut microbiome towards novel bacterial diversity and tailored functional studies.</title>
        <authorList>
            <person name="Wylensek D."/>
            <person name="Hitch T.C.A."/>
            <person name="Clavel T."/>
        </authorList>
    </citation>
    <scope>NUCLEOTIDE SEQUENCE</scope>
    <source>
        <strain evidence="2">RF-744-FAT-WT-3</strain>
    </source>
</reference>
<dbReference type="PANTHER" id="PTHR42967:SF1">
    <property type="entry name" value="MBL FOLD METALLO-HYDROLASE"/>
    <property type="match status" value="1"/>
</dbReference>
<dbReference type="PANTHER" id="PTHR42967">
    <property type="entry name" value="METAL DEPENDENT HYDROLASE"/>
    <property type="match status" value="1"/>
</dbReference>
<dbReference type="Pfam" id="PF13483">
    <property type="entry name" value="Lactamase_B_3"/>
    <property type="match status" value="1"/>
</dbReference>
<keyword evidence="2" id="KW-0378">Hydrolase</keyword>
<gene>
    <name evidence="2" type="ORF">FYJ66_00840</name>
</gene>
<dbReference type="EMBL" id="VUNB01000001">
    <property type="protein sequence ID" value="MST68159.1"/>
    <property type="molecule type" value="Genomic_DNA"/>
</dbReference>
<evidence type="ECO:0000313" key="2">
    <source>
        <dbReference type="EMBL" id="MST68159.1"/>
    </source>
</evidence>
<dbReference type="AlphaFoldDB" id="A0A6A8M789"/>
<dbReference type="GO" id="GO:0016787">
    <property type="term" value="F:hydrolase activity"/>
    <property type="evidence" value="ECO:0007669"/>
    <property type="project" value="UniProtKB-KW"/>
</dbReference>
<feature type="compositionally biased region" description="Basic and acidic residues" evidence="1">
    <location>
        <begin position="215"/>
        <end position="226"/>
    </location>
</feature>
<name>A0A6A8M789_9FIRM</name>
<evidence type="ECO:0000256" key="1">
    <source>
        <dbReference type="SAM" id="MobiDB-lite"/>
    </source>
</evidence>
<comment type="caution">
    <text evidence="2">The sequence shown here is derived from an EMBL/GenBank/DDBJ whole genome shotgun (WGS) entry which is preliminary data.</text>
</comment>
<sequence length="236" mass="27550">MKLTYIYHSGFFLELEKVNLLFDYYEGRLPDHDCRKPLVVFASHSHPDHFSREIFQLAGNQSQVHYILSDDINSDQVPVELRDRCIFIGPYQEAQPEIPAVDMRICTLKSNDEGVAFMVETEGKKIYHAGDLNNWWWDDGTPEDRDLEARYRAELQRIDGENFNVAFVPVDPRITGWWKGMEDFLDYCTGDVLVPMHGFGDYSMAGKLRERMERQGNEENKKKLLDVSHPGQQWEL</sequence>
<dbReference type="Gene3D" id="3.60.15.10">
    <property type="entry name" value="Ribonuclease Z/Hydroxyacylglutathione hydrolase-like"/>
    <property type="match status" value="1"/>
</dbReference>
<protein>
    <submittedName>
        <fullName evidence="2">MBL fold metallo-hydrolase</fullName>
    </submittedName>
</protein>
<feature type="region of interest" description="Disordered" evidence="1">
    <location>
        <begin position="215"/>
        <end position="236"/>
    </location>
</feature>
<dbReference type="RefSeq" id="WP_154571633.1">
    <property type="nucleotide sequence ID" value="NZ_VUNB01000001.1"/>
</dbReference>
<organism evidence="2">
    <name type="scientific">Baileyella intestinalis</name>
    <dbReference type="NCBI Taxonomy" id="2606709"/>
    <lineage>
        <taxon>Bacteria</taxon>
        <taxon>Bacillati</taxon>
        <taxon>Bacillota</taxon>
        <taxon>Clostridia</taxon>
        <taxon>Peptostreptococcales</taxon>
        <taxon>Anaerovoracaceae</taxon>
        <taxon>Baileyella</taxon>
    </lineage>
</organism>
<proteinExistence type="predicted"/>
<accession>A0A6A8M789</accession>